<dbReference type="EMBL" id="JABBWE010000036">
    <property type="protein sequence ID" value="KAG1792461.1"/>
    <property type="molecule type" value="Genomic_DNA"/>
</dbReference>
<dbReference type="GeneID" id="64600545"/>
<feature type="compositionally biased region" description="Gly residues" evidence="1">
    <location>
        <begin position="435"/>
        <end position="453"/>
    </location>
</feature>
<feature type="compositionally biased region" description="Basic and acidic residues" evidence="1">
    <location>
        <begin position="12"/>
        <end position="59"/>
    </location>
</feature>
<feature type="compositionally biased region" description="Low complexity" evidence="1">
    <location>
        <begin position="416"/>
        <end position="430"/>
    </location>
</feature>
<feature type="compositionally biased region" description="Low complexity" evidence="1">
    <location>
        <begin position="940"/>
        <end position="951"/>
    </location>
</feature>
<sequence>MSAPTELSADAESMKKLEKELSMEAKSEEKNIQSAFKDMHKHEKSEAKASKSVGKAEKSVRKLEKLELGTINSLHDITHKHDVAVADLHNAQASLHTQQQQLEKHKQDLSTARTHVDQVTKDKNDHDRDRHDKLNQLRLSPPTQTGGPSAGTSGASTGDYVTVDCSNHAYELRQRRQAVHRRLRKLQDSAMNKNPFIPQPTYNPPQPPLPPGPPPAAPPDYSAYWVAAAQQQQQQQQATTAYTPAWSAPQQPPRPPPEQSALYANYGYGGQGMHWQQRHSHPQQQYQPPPPVVQPPPPPPQQQYNPYQPSVGYQQPYVPQPQQPIVAQQQPAYPHVTQTMAPPQQYFPQQQPQPQQQPRHNHGLHHTPPQHLPPAKRQRFDGPNQHHGQNRQLGPPPPQPQFQPPPAPPGNVGIYPQNQGQGQGQPGANQMPLGGNRGGIGGRGGNMNSGRGRGAVMSGNRGGLTGQRGGRGGGMFVNNGSGRGGVAAQQNSLRGHGSRGGFNKDFHNRRGGGSFNAGHQHHQNNAAFRGRGQGHTSGRTGRQDGSTNFGNRDASQFASSGKKDENRRTLTDFKIVGLEMPELGWTWGVLPSPIKAEEKEVAASLLESSQEQVKDEDMHAGAATSEPAPTDAADTKPDTSYQEQSSSLTTPPPSRIRIYFHTPVSPDDSHPIPHNASYIAPPDMRKGKRKKLEDDDGDAEEGRERPPPPRSSQVDDNTSVDLDGVGRGSAAPSVAETASEGDWLMAAIAEDEGDVGADADAATTVDDMDEEESHAASVLHFVPATNTFLNGNGELNLPYFSLWVDAFELGGSVHSWLKAVVHTNIYLKGSHSTEMDGIASSGGVHEQSDGSHTGDNHDVVPDVEGVKPSASSDVAAVDLGVNHGSAAATQPNVDILVSAPEEGGDASPTTQPLDDENVDRLFDASATLADPSHAIYLSSSFDTSSSTGRGSPPAVQSDMPHSEKQSTDHDGYLDTQVSDTQTSDPKPLQAEASLASTILDEDMGVGTYSEEQVVLELTGEIPVEHEEVVMHTKVANEPADHEHLPEPPASPTSNTLLSTSSGSTYGEPSHPPASTVVSKGGRVPSANRLSISYAAGSRRLVVDAEVVEYLKVYRSEGRIEVHISLDKGSDDGLKGVLIEGLSDATKSYSPLPTLSEASSTDETLPSFSKATLPSKITLMVHLDTERPLSEPKWVKSGDIQEWLKSMFGRMFWVAGDAADGWEKKIAVVDPDPAPTIWTVLDGWAVNSPVGVPTERQRFVKTHLTEVDNMMEILLRLVRGERATPFSQSTPAISAPSVSGPLLAALSQSSSHGAQQTHVSLAVLALFHMSVDFARKASGEKGKAEAEEKMSEIIRCLPSHLLYKSLDGMFKEWRADKKGSR</sequence>
<dbReference type="RefSeq" id="XP_041159074.1">
    <property type="nucleotide sequence ID" value="XM_041306781.1"/>
</dbReference>
<feature type="compositionally biased region" description="Pro residues" evidence="1">
    <location>
        <begin position="197"/>
        <end position="218"/>
    </location>
</feature>
<feature type="compositionally biased region" description="Polar residues" evidence="1">
    <location>
        <begin position="638"/>
        <end position="649"/>
    </location>
</feature>
<feature type="compositionally biased region" description="Low complexity" evidence="1">
    <location>
        <begin position="342"/>
        <end position="358"/>
    </location>
</feature>
<feature type="compositionally biased region" description="Low complexity" evidence="1">
    <location>
        <begin position="140"/>
        <end position="158"/>
    </location>
</feature>
<feature type="compositionally biased region" description="Basic and acidic residues" evidence="1">
    <location>
        <begin position="960"/>
        <end position="972"/>
    </location>
</feature>
<feature type="region of interest" description="Disordered" evidence="1">
    <location>
        <begin position="601"/>
        <end position="738"/>
    </location>
</feature>
<proteinExistence type="predicted"/>
<organism evidence="2 3">
    <name type="scientific">Suillus plorans</name>
    <dbReference type="NCBI Taxonomy" id="116603"/>
    <lineage>
        <taxon>Eukaryota</taxon>
        <taxon>Fungi</taxon>
        <taxon>Dikarya</taxon>
        <taxon>Basidiomycota</taxon>
        <taxon>Agaricomycotina</taxon>
        <taxon>Agaricomycetes</taxon>
        <taxon>Agaricomycetidae</taxon>
        <taxon>Boletales</taxon>
        <taxon>Suillineae</taxon>
        <taxon>Suillaceae</taxon>
        <taxon>Suillus</taxon>
    </lineage>
</organism>
<feature type="region of interest" description="Disordered" evidence="1">
    <location>
        <begin position="838"/>
        <end position="857"/>
    </location>
</feature>
<evidence type="ECO:0000256" key="1">
    <source>
        <dbReference type="SAM" id="MobiDB-lite"/>
    </source>
</evidence>
<evidence type="ECO:0000313" key="3">
    <source>
        <dbReference type="Proteomes" id="UP000719766"/>
    </source>
</evidence>
<feature type="region of interest" description="Disordered" evidence="1">
    <location>
        <begin position="1037"/>
        <end position="1081"/>
    </location>
</feature>
<comment type="caution">
    <text evidence="2">The sequence shown here is derived from an EMBL/GenBank/DDBJ whole genome shotgun (WGS) entry which is preliminary data.</text>
</comment>
<feature type="compositionally biased region" description="Pro residues" evidence="1">
    <location>
        <begin position="394"/>
        <end position="409"/>
    </location>
</feature>
<reference evidence="2" key="1">
    <citation type="journal article" date="2020" name="New Phytol.">
        <title>Comparative genomics reveals dynamic genome evolution in host specialist ectomycorrhizal fungi.</title>
        <authorList>
            <person name="Lofgren L.A."/>
            <person name="Nguyen N.H."/>
            <person name="Vilgalys R."/>
            <person name="Ruytinx J."/>
            <person name="Liao H.L."/>
            <person name="Branco S."/>
            <person name="Kuo A."/>
            <person name="LaButti K."/>
            <person name="Lipzen A."/>
            <person name="Andreopoulos W."/>
            <person name="Pangilinan J."/>
            <person name="Riley R."/>
            <person name="Hundley H."/>
            <person name="Na H."/>
            <person name="Barry K."/>
            <person name="Grigoriev I.V."/>
            <person name="Stajich J.E."/>
            <person name="Kennedy P.G."/>
        </authorList>
    </citation>
    <scope>NUCLEOTIDE SEQUENCE</scope>
    <source>
        <strain evidence="2">S12</strain>
    </source>
</reference>
<feature type="compositionally biased region" description="Low complexity" evidence="1">
    <location>
        <begin position="227"/>
        <end position="249"/>
    </location>
</feature>
<gene>
    <name evidence="2" type="ORF">HD556DRAFT_1444458</name>
</gene>
<evidence type="ECO:0000313" key="2">
    <source>
        <dbReference type="EMBL" id="KAG1792461.1"/>
    </source>
</evidence>
<feature type="compositionally biased region" description="Basic and acidic residues" evidence="1">
    <location>
        <begin position="846"/>
        <end position="857"/>
    </location>
</feature>
<name>A0A9P7DFU0_9AGAM</name>
<feature type="region of interest" description="Disordered" evidence="1">
    <location>
        <begin position="940"/>
        <end position="987"/>
    </location>
</feature>
<dbReference type="Proteomes" id="UP000719766">
    <property type="component" value="Unassembled WGS sequence"/>
</dbReference>
<feature type="compositionally biased region" description="Gly residues" evidence="1">
    <location>
        <begin position="460"/>
        <end position="485"/>
    </location>
</feature>
<feature type="compositionally biased region" description="Low complexity" evidence="1">
    <location>
        <begin position="1051"/>
        <end position="1064"/>
    </location>
</feature>
<feature type="region of interest" description="Disordered" evidence="1">
    <location>
        <begin position="1"/>
        <end position="59"/>
    </location>
</feature>
<feature type="compositionally biased region" description="Low complexity" evidence="1">
    <location>
        <begin position="302"/>
        <end position="317"/>
    </location>
</feature>
<feature type="compositionally biased region" description="Basic and acidic residues" evidence="1">
    <location>
        <begin position="102"/>
        <end position="135"/>
    </location>
</feature>
<feature type="compositionally biased region" description="Polar residues" evidence="1">
    <location>
        <begin position="534"/>
        <end position="559"/>
    </location>
</feature>
<protein>
    <submittedName>
        <fullName evidence="2">Uncharacterized protein</fullName>
    </submittedName>
</protein>
<keyword evidence="3" id="KW-1185">Reference proteome</keyword>
<feature type="region of interest" description="Disordered" evidence="1">
    <location>
        <begin position="95"/>
        <end position="158"/>
    </location>
</feature>
<accession>A0A9P7DFU0</accession>
<dbReference type="OrthoDB" id="431557at2759"/>
<feature type="compositionally biased region" description="Pro residues" evidence="1">
    <location>
        <begin position="287"/>
        <end position="301"/>
    </location>
</feature>
<feature type="compositionally biased region" description="Polar residues" evidence="1">
    <location>
        <begin position="711"/>
        <end position="720"/>
    </location>
</feature>
<feature type="region of interest" description="Disordered" evidence="1">
    <location>
        <begin position="188"/>
        <end position="565"/>
    </location>
</feature>
<feature type="compositionally biased region" description="Polar residues" evidence="1">
    <location>
        <begin position="975"/>
        <end position="984"/>
    </location>
</feature>
<feature type="compositionally biased region" description="Low complexity" evidence="1">
    <location>
        <begin position="323"/>
        <end position="334"/>
    </location>
</feature>